<dbReference type="GO" id="GO:0030488">
    <property type="term" value="P:tRNA methylation"/>
    <property type="evidence" value="ECO:0007669"/>
    <property type="project" value="TreeGrafter"/>
</dbReference>
<dbReference type="Proteomes" id="UP001217918">
    <property type="component" value="Unassembled WGS sequence"/>
</dbReference>
<comment type="caution">
    <text evidence="4">The sequence shown here is derived from an EMBL/GenBank/DDBJ whole genome shotgun (WGS) entry which is preliminary data.</text>
</comment>
<protein>
    <recommendedName>
        <fullName evidence="1">tRNA(Phe) (4-demethylwyosine(37)-C(7)) aminocarboxypropyltransferase</fullName>
        <ecNumber evidence="1">2.5.1.114</ecNumber>
    </recommendedName>
</protein>
<dbReference type="PANTHER" id="PTHR23245:SF25">
    <property type="entry name" value="TRNA WYBUTOSINE-SYNTHESIZING PROTEIN 2 HOMOLOG"/>
    <property type="match status" value="1"/>
</dbReference>
<comment type="catalytic activity">
    <reaction evidence="2">
        <text>4-demethylwyosine(37) in tRNA(Phe) + S-adenosyl-L-methionine = 4-demethyl-7-[(3S)-3-amino-3-carboxypropyl]wyosine(37) in tRNA(Phe) + S-methyl-5'-thioadenosine + H(+)</text>
        <dbReference type="Rhea" id="RHEA:36355"/>
        <dbReference type="Rhea" id="RHEA-COMP:10164"/>
        <dbReference type="Rhea" id="RHEA-COMP:10378"/>
        <dbReference type="ChEBI" id="CHEBI:15378"/>
        <dbReference type="ChEBI" id="CHEBI:17509"/>
        <dbReference type="ChEBI" id="CHEBI:59789"/>
        <dbReference type="ChEBI" id="CHEBI:64315"/>
        <dbReference type="ChEBI" id="CHEBI:73550"/>
        <dbReference type="EC" id="2.5.1.114"/>
    </reaction>
</comment>
<evidence type="ECO:0000313" key="5">
    <source>
        <dbReference type="Proteomes" id="UP001217918"/>
    </source>
</evidence>
<organism evidence="4 5">
    <name type="scientific">Phyllachora maydis</name>
    <dbReference type="NCBI Taxonomy" id="1825666"/>
    <lineage>
        <taxon>Eukaryota</taxon>
        <taxon>Fungi</taxon>
        <taxon>Dikarya</taxon>
        <taxon>Ascomycota</taxon>
        <taxon>Pezizomycotina</taxon>
        <taxon>Sordariomycetes</taxon>
        <taxon>Sordariomycetidae</taxon>
        <taxon>Phyllachorales</taxon>
        <taxon>Phyllachoraceae</taxon>
        <taxon>Phyllachora</taxon>
    </lineage>
</organism>
<feature type="domain" description="SAM-dependent methyltransferase TRM5/TYW2-type" evidence="3">
    <location>
        <begin position="1"/>
        <end position="277"/>
    </location>
</feature>
<dbReference type="InterPro" id="IPR029063">
    <property type="entry name" value="SAM-dependent_MTases_sf"/>
</dbReference>
<accession>A0AAD9I7T7</accession>
<dbReference type="EC" id="2.5.1.114" evidence="1"/>
<proteinExistence type="predicted"/>
<name>A0AAD9I7T7_9PEZI</name>
<dbReference type="GO" id="GO:0008175">
    <property type="term" value="F:tRNA methyltransferase activity"/>
    <property type="evidence" value="ECO:0007669"/>
    <property type="project" value="TreeGrafter"/>
</dbReference>
<dbReference type="GO" id="GO:0031591">
    <property type="term" value="P:wybutosine biosynthetic process"/>
    <property type="evidence" value="ECO:0007669"/>
    <property type="project" value="TreeGrafter"/>
</dbReference>
<evidence type="ECO:0000313" key="4">
    <source>
        <dbReference type="EMBL" id="KAK2071887.1"/>
    </source>
</evidence>
<evidence type="ECO:0000256" key="2">
    <source>
        <dbReference type="ARBA" id="ARBA00049400"/>
    </source>
</evidence>
<evidence type="ECO:0000256" key="1">
    <source>
        <dbReference type="ARBA" id="ARBA00012265"/>
    </source>
</evidence>
<dbReference type="GO" id="GO:0005737">
    <property type="term" value="C:cytoplasm"/>
    <property type="evidence" value="ECO:0007669"/>
    <property type="project" value="TreeGrafter"/>
</dbReference>
<sequence>MLLGDFGGDSRTPGWSQLSDEAKFTAAFWVSTKQNGIYQTWAPRWTMFSRGNVKEKARLLDFHSAGSGSTRKRPRGRELPLAPAALRGMWAVDLYAGIGYFVFSYVRLGFRVLCWELNPWSVEGLRRGAEANRWAVRVVRGAELARPTAELVVDGAQIVVFEEDNAEARRRVRELRQSRRHGDLDVVHVNCGYLPSSVDTWRPARDIVAGRDGSWLHLHENVGVADIDRRRQGIEQTFDAWRIETADDVAGRIEHVELVKTYAPNVWHCVFDVYITKSDRDPSVSCISLHDTMP</sequence>
<dbReference type="EMBL" id="JAQQPM010000005">
    <property type="protein sequence ID" value="KAK2071887.1"/>
    <property type="molecule type" value="Genomic_DNA"/>
</dbReference>
<dbReference type="AlphaFoldDB" id="A0AAD9I7T7"/>
<evidence type="ECO:0000259" key="3">
    <source>
        <dbReference type="PROSITE" id="PS51684"/>
    </source>
</evidence>
<dbReference type="SUPFAM" id="SSF53335">
    <property type="entry name" value="S-adenosyl-L-methionine-dependent methyltransferases"/>
    <property type="match status" value="1"/>
</dbReference>
<dbReference type="Gene3D" id="3.40.50.150">
    <property type="entry name" value="Vaccinia Virus protein VP39"/>
    <property type="match status" value="1"/>
</dbReference>
<dbReference type="InterPro" id="IPR030382">
    <property type="entry name" value="MeTrfase_TRM5/TYW2"/>
</dbReference>
<keyword evidence="5" id="KW-1185">Reference proteome</keyword>
<dbReference type="PROSITE" id="PS51684">
    <property type="entry name" value="SAM_MT_TRM5_TYW2"/>
    <property type="match status" value="1"/>
</dbReference>
<gene>
    <name evidence="4" type="ORF">P8C59_006275</name>
</gene>
<reference evidence="4" key="1">
    <citation type="journal article" date="2023" name="Mol. Plant Microbe Interact.">
        <title>Elucidating the Obligate Nature and Biological Capacity of an Invasive Fungal Corn Pathogen.</title>
        <authorList>
            <person name="MacCready J.S."/>
            <person name="Roggenkamp E.M."/>
            <person name="Gdanetz K."/>
            <person name="Chilvers M.I."/>
        </authorList>
    </citation>
    <scope>NUCLEOTIDE SEQUENCE</scope>
    <source>
        <strain evidence="4">PM02</strain>
    </source>
</reference>
<dbReference type="GO" id="GO:0102522">
    <property type="term" value="F:tRNA 4-demethylwyosine alpha-amino-alpha-carboxypropyltransferase activity"/>
    <property type="evidence" value="ECO:0007669"/>
    <property type="project" value="UniProtKB-EC"/>
</dbReference>
<dbReference type="PANTHER" id="PTHR23245">
    <property type="entry name" value="TRNA METHYLTRANSFERASE"/>
    <property type="match status" value="1"/>
</dbReference>